<dbReference type="GO" id="GO:0003677">
    <property type="term" value="F:DNA binding"/>
    <property type="evidence" value="ECO:0007669"/>
    <property type="project" value="InterPro"/>
</dbReference>
<dbReference type="Proteomes" id="UP000536442">
    <property type="component" value="Unassembled WGS sequence"/>
</dbReference>
<dbReference type="EMBL" id="JABEVQ010000002">
    <property type="protein sequence ID" value="NWN90571.1"/>
    <property type="molecule type" value="Genomic_DNA"/>
</dbReference>
<comment type="caution">
    <text evidence="2">The sequence shown here is derived from an EMBL/GenBank/DDBJ whole genome shotgun (WGS) entry which is preliminary data.</text>
</comment>
<reference evidence="2 3" key="1">
    <citation type="submission" date="2020-03" db="EMBL/GenBank/DDBJ databases">
        <title>Metagenomic, metatranscriptomic, and metabolomic analyses revealed the key microbes and metabolic features during the fermentation of ganjang, Korean traditional soy sauce.</title>
        <authorList>
            <person name="Chun B.H."/>
            <person name="Jeon C.O."/>
        </authorList>
    </citation>
    <scope>NUCLEOTIDE SEQUENCE [LARGE SCALE GENOMIC DNA]</scope>
    <source>
        <strain evidence="2 3">KG14</strain>
    </source>
</reference>
<name>A0A851HX51_9GAMM</name>
<dbReference type="InterPro" id="IPR046847">
    <property type="entry name" value="Xre-like_HTH"/>
</dbReference>
<organism evidence="2 3">
    <name type="scientific">Marinobacter adhaerens</name>
    <dbReference type="NCBI Taxonomy" id="1033846"/>
    <lineage>
        <taxon>Bacteria</taxon>
        <taxon>Pseudomonadati</taxon>
        <taxon>Pseudomonadota</taxon>
        <taxon>Gammaproteobacteria</taxon>
        <taxon>Pseudomonadales</taxon>
        <taxon>Marinobacteraceae</taxon>
        <taxon>Marinobacter</taxon>
    </lineage>
</organism>
<accession>A0A851HX51</accession>
<dbReference type="AlphaFoldDB" id="A0A851HX51"/>
<gene>
    <name evidence="2" type="ORF">HLV39_03525</name>
</gene>
<evidence type="ECO:0000313" key="3">
    <source>
        <dbReference type="Proteomes" id="UP000536442"/>
    </source>
</evidence>
<dbReference type="Pfam" id="PF20432">
    <property type="entry name" value="Xre-like-HTH"/>
    <property type="match status" value="1"/>
</dbReference>
<sequence length="134" mass="15597">MTAVIERKSAESDREAEKGRVALKGFFRITDEWGCTTEERSRLLGGPSRTTLYNYAKLKPIKLSRDTMERISYILGIYKALQLLYPTHERANRRIRLKTSDIPFCGKSAMEFMTQGSMMNLMLTRQYFDAKRGW</sequence>
<evidence type="ECO:0000259" key="1">
    <source>
        <dbReference type="Pfam" id="PF20432"/>
    </source>
</evidence>
<evidence type="ECO:0000313" key="2">
    <source>
        <dbReference type="EMBL" id="NWN90571.1"/>
    </source>
</evidence>
<protein>
    <submittedName>
        <fullName evidence="2">DUF2384 domain-containing protein</fullName>
    </submittedName>
</protein>
<proteinExistence type="predicted"/>
<keyword evidence="3" id="KW-1185">Reference proteome</keyword>
<feature type="domain" description="Antitoxin Xre-like helix-turn-helix" evidence="1">
    <location>
        <begin position="16"/>
        <end position="76"/>
    </location>
</feature>